<evidence type="ECO:0000256" key="1">
    <source>
        <dbReference type="ARBA" id="ARBA00006889"/>
    </source>
</evidence>
<dbReference type="OMA" id="KVEGRWF"/>
<organism evidence="5 6">
    <name type="scientific">Propithecus coquereli</name>
    <name type="common">Coquerel's sifaka</name>
    <name type="synonym">Propithecus verreauxi coquereli</name>
    <dbReference type="NCBI Taxonomy" id="379532"/>
    <lineage>
        <taxon>Eukaryota</taxon>
        <taxon>Metazoa</taxon>
        <taxon>Chordata</taxon>
        <taxon>Craniata</taxon>
        <taxon>Vertebrata</taxon>
        <taxon>Euteleostomi</taxon>
        <taxon>Mammalia</taxon>
        <taxon>Eutheria</taxon>
        <taxon>Euarchontoglires</taxon>
        <taxon>Primates</taxon>
        <taxon>Strepsirrhini</taxon>
        <taxon>Lemuriformes</taxon>
        <taxon>Indriidae</taxon>
        <taxon>Propithecus</taxon>
    </lineage>
</organism>
<protein>
    <recommendedName>
        <fullName evidence="4">Lipocalin/cytosolic fatty-acid binding domain-containing protein</fullName>
    </recommendedName>
</protein>
<dbReference type="Ensembl" id="ENSPCOT00000035759.1">
    <property type="protein sequence ID" value="ENSPCOP00000025070.1"/>
    <property type="gene ID" value="ENSPCOG00000024758.1"/>
</dbReference>
<comment type="similarity">
    <text evidence="1 2">Belongs to the calycin superfamily. Lipocalin family.</text>
</comment>
<dbReference type="InterPro" id="IPR000566">
    <property type="entry name" value="Lipocln_cytosolic_FA-bd_dom"/>
</dbReference>
<dbReference type="Pfam" id="PF00061">
    <property type="entry name" value="Lipocalin"/>
    <property type="match status" value="1"/>
</dbReference>
<keyword evidence="6" id="KW-1185">Reference proteome</keyword>
<evidence type="ECO:0000256" key="2">
    <source>
        <dbReference type="RuleBase" id="RU003695"/>
    </source>
</evidence>
<feature type="signal peptide" evidence="3">
    <location>
        <begin position="1"/>
        <end position="20"/>
    </location>
</feature>
<dbReference type="InterPro" id="IPR022272">
    <property type="entry name" value="Lipocalin_CS"/>
</dbReference>
<dbReference type="PROSITE" id="PS00213">
    <property type="entry name" value="LIPOCALIN"/>
    <property type="match status" value="1"/>
</dbReference>
<evidence type="ECO:0000313" key="5">
    <source>
        <dbReference type="Ensembl" id="ENSPCOP00000025070.1"/>
    </source>
</evidence>
<dbReference type="GeneTree" id="ENSGT00850000133605"/>
<dbReference type="AlphaFoldDB" id="A0A2K6GFR4"/>
<dbReference type="GO" id="GO:0036094">
    <property type="term" value="F:small molecule binding"/>
    <property type="evidence" value="ECO:0007669"/>
    <property type="project" value="InterPro"/>
</dbReference>
<reference evidence="5" key="1">
    <citation type="submission" date="2025-08" db="UniProtKB">
        <authorList>
            <consortium name="Ensembl"/>
        </authorList>
    </citation>
    <scope>IDENTIFICATION</scope>
</reference>
<accession>A0A2K6GFR4</accession>
<evidence type="ECO:0000259" key="4">
    <source>
        <dbReference type="Pfam" id="PF00061"/>
    </source>
</evidence>
<proteinExistence type="inferred from homology"/>
<dbReference type="PANTHER" id="PTHR11430:SF120">
    <property type="entry name" value="LIPOCALIN_CYTOSOLIC FATTY-ACID BINDING DOMAIN-CONTAINING PROTEIN"/>
    <property type="match status" value="1"/>
</dbReference>
<dbReference type="GO" id="GO:0005615">
    <property type="term" value="C:extracellular space"/>
    <property type="evidence" value="ECO:0007669"/>
    <property type="project" value="TreeGrafter"/>
</dbReference>
<reference evidence="5" key="2">
    <citation type="submission" date="2025-09" db="UniProtKB">
        <authorList>
            <consortium name="Ensembl"/>
        </authorList>
    </citation>
    <scope>IDENTIFICATION</scope>
</reference>
<dbReference type="InterPro" id="IPR002345">
    <property type="entry name" value="Lipocalin"/>
</dbReference>
<dbReference type="STRING" id="379532.ENSPCOP00000025070"/>
<evidence type="ECO:0000313" key="6">
    <source>
        <dbReference type="Proteomes" id="UP000233160"/>
    </source>
</evidence>
<name>A0A2K6GFR4_PROCO</name>
<dbReference type="Gene3D" id="2.40.128.20">
    <property type="match status" value="1"/>
</dbReference>
<dbReference type="InterPro" id="IPR012674">
    <property type="entry name" value="Calycin"/>
</dbReference>
<evidence type="ECO:0000256" key="3">
    <source>
        <dbReference type="SAM" id="SignalP"/>
    </source>
</evidence>
<feature type="chain" id="PRO_5014379337" description="Lipocalin/cytosolic fatty-acid binding domain-containing protein" evidence="3">
    <location>
        <begin position="21"/>
        <end position="182"/>
    </location>
</feature>
<keyword evidence="3" id="KW-0732">Signal</keyword>
<dbReference type="PANTHER" id="PTHR11430">
    <property type="entry name" value="LIPOCALIN"/>
    <property type="match status" value="1"/>
</dbReference>
<dbReference type="SUPFAM" id="SSF50814">
    <property type="entry name" value="Lipocalins"/>
    <property type="match status" value="1"/>
</dbReference>
<sequence>TAMDRAALLLLVLGLGRAGAQKTLEEVPVQPGFEAQKVEGRWLTLRLAASRGDLVSPADPLRLSLHSIRTGAGGDVEFLLFWRGAGVCGGENVTVHPTKLQGQYRGSFEGGSMHVRFVSTDYSNLILHVRFEDEGATSLWVLLARSELEDPQWLGQYLGYVEKFHLQEAPVFNVDGQCPSPQ</sequence>
<dbReference type="Proteomes" id="UP000233160">
    <property type="component" value="Unassembled WGS sequence"/>
</dbReference>
<feature type="domain" description="Lipocalin/cytosolic fatty-acid binding" evidence="4">
    <location>
        <begin position="40"/>
        <end position="151"/>
    </location>
</feature>